<gene>
    <name evidence="1" type="ORF">POTOM_041407</name>
</gene>
<organism evidence="1 2">
    <name type="scientific">Populus tomentosa</name>
    <name type="common">Chinese white poplar</name>
    <dbReference type="NCBI Taxonomy" id="118781"/>
    <lineage>
        <taxon>Eukaryota</taxon>
        <taxon>Viridiplantae</taxon>
        <taxon>Streptophyta</taxon>
        <taxon>Embryophyta</taxon>
        <taxon>Tracheophyta</taxon>
        <taxon>Spermatophyta</taxon>
        <taxon>Magnoliopsida</taxon>
        <taxon>eudicotyledons</taxon>
        <taxon>Gunneridae</taxon>
        <taxon>Pentapetalae</taxon>
        <taxon>rosids</taxon>
        <taxon>fabids</taxon>
        <taxon>Malpighiales</taxon>
        <taxon>Salicaceae</taxon>
        <taxon>Saliceae</taxon>
        <taxon>Populus</taxon>
    </lineage>
</organism>
<dbReference type="AlphaFoldDB" id="A0A8X8CJ43"/>
<name>A0A8X8CJ43_POPTO</name>
<dbReference type="EMBL" id="JAAWWB010000022">
    <property type="protein sequence ID" value="KAG6755574.1"/>
    <property type="molecule type" value="Genomic_DNA"/>
</dbReference>
<evidence type="ECO:0000313" key="2">
    <source>
        <dbReference type="Proteomes" id="UP000886885"/>
    </source>
</evidence>
<comment type="caution">
    <text evidence="1">The sequence shown here is derived from an EMBL/GenBank/DDBJ whole genome shotgun (WGS) entry which is preliminary data.</text>
</comment>
<keyword evidence="2" id="KW-1185">Reference proteome</keyword>
<reference evidence="1" key="1">
    <citation type="journal article" date="2020" name="bioRxiv">
        <title>Hybrid origin of Populus tomentosa Carr. identified through genome sequencing and phylogenomic analysis.</title>
        <authorList>
            <person name="An X."/>
            <person name="Gao K."/>
            <person name="Chen Z."/>
            <person name="Li J."/>
            <person name="Yang X."/>
            <person name="Yang X."/>
            <person name="Zhou J."/>
            <person name="Guo T."/>
            <person name="Zhao T."/>
            <person name="Huang S."/>
            <person name="Miao D."/>
            <person name="Khan W.U."/>
            <person name="Rao P."/>
            <person name="Ye M."/>
            <person name="Lei B."/>
            <person name="Liao W."/>
            <person name="Wang J."/>
            <person name="Ji L."/>
            <person name="Li Y."/>
            <person name="Guo B."/>
            <person name="Mustafa N.S."/>
            <person name="Li S."/>
            <person name="Yun Q."/>
            <person name="Keller S.R."/>
            <person name="Mao J."/>
            <person name="Zhang R."/>
            <person name="Strauss S.H."/>
        </authorList>
    </citation>
    <scope>NUCLEOTIDE SEQUENCE</scope>
    <source>
        <strain evidence="1">GM15</strain>
        <tissue evidence="1">Leaf</tissue>
    </source>
</reference>
<accession>A0A8X8CJ43</accession>
<sequence length="184" mass="21155">MDSFSKAYCQTTSSTYSFYVQKGALQSTRDDLKPVSIQFKSWQATSLSWLTVSCKERFKEENRIVGLVSLKHTAKLQVLHTAFMYRKELYSLQVSIQFKSWQATSLSWLTVSCKERFKEENRIVGLVSLQLLLLAQHTAKLEVLHTAFMYRKELYSLQGAASIDVEQFKLSVIYSPGFTLHTSD</sequence>
<protein>
    <submittedName>
        <fullName evidence="1">Uncharacterized protein</fullName>
    </submittedName>
</protein>
<evidence type="ECO:0000313" key="1">
    <source>
        <dbReference type="EMBL" id="KAG6755574.1"/>
    </source>
</evidence>
<proteinExistence type="predicted"/>
<dbReference type="Proteomes" id="UP000886885">
    <property type="component" value="Chromosome 11D"/>
</dbReference>